<evidence type="ECO:0000256" key="5">
    <source>
        <dbReference type="ARBA" id="ARBA00022803"/>
    </source>
</evidence>
<keyword evidence="8" id="KW-1185">Reference proteome</keyword>
<evidence type="ECO:0000256" key="3">
    <source>
        <dbReference type="ARBA" id="ARBA00022776"/>
    </source>
</evidence>
<keyword evidence="1 9" id="KW-0132">Cell division</keyword>
<dbReference type="SUPFAM" id="SSF48452">
    <property type="entry name" value="TPR-like"/>
    <property type="match status" value="2"/>
</dbReference>
<dbReference type="Pfam" id="PF13181">
    <property type="entry name" value="TPR_8"/>
    <property type="match status" value="2"/>
</dbReference>
<dbReference type="PANTHER" id="PTHR12558">
    <property type="entry name" value="CELL DIVISION CYCLE 16,23,27"/>
    <property type="match status" value="1"/>
</dbReference>
<keyword evidence="5 7" id="KW-0802">TPR repeat</keyword>
<dbReference type="InterPro" id="IPR011990">
    <property type="entry name" value="TPR-like_helical_dom_sf"/>
</dbReference>
<protein>
    <submittedName>
        <fullName evidence="9">Cell division cycle protein 16 homolog</fullName>
    </submittedName>
</protein>
<reference evidence="9" key="1">
    <citation type="submission" date="2025-08" db="UniProtKB">
        <authorList>
            <consortium name="RefSeq"/>
        </authorList>
    </citation>
    <scope>IDENTIFICATION</scope>
</reference>
<dbReference type="PANTHER" id="PTHR12558:SF9">
    <property type="entry name" value="CELL DIVISION CYCLE PROTEIN 16 HOMOLOG"/>
    <property type="match status" value="1"/>
</dbReference>
<dbReference type="SMART" id="SM00028">
    <property type="entry name" value="TPR"/>
    <property type="match status" value="7"/>
</dbReference>
<evidence type="ECO:0000313" key="8">
    <source>
        <dbReference type="Proteomes" id="UP000695022"/>
    </source>
</evidence>
<proteinExistence type="predicted"/>
<dbReference type="GeneID" id="106821211"/>
<evidence type="ECO:0000256" key="2">
    <source>
        <dbReference type="ARBA" id="ARBA00022737"/>
    </source>
</evidence>
<gene>
    <name evidence="9" type="primary">LOC106821211</name>
</gene>
<sequence>MAGEVETDLVMQSHINLDKLRGFVRMYIDKHQYKSALFWADKVVTLSNGETPDVYWLSQCLYLTGQYHRATHCIETRKLHQTNAACRFLAAKCHYEAKEYHEAIEILYWPENNSTKTPEKGLDASVTTANASTDVLLTNVESNVSLLKGKIYEAMDNRALAVECFTAALKQDVYCYEAFELLVQHHMMSAEEERKLLESLPFSSQCPEEEMELLRFMYEVKLKKYDKPLSLVVPATLGALGDNVDVVVNLAERHYYNCEFKDCFNITSAVLNKDPFHSDCLPVHIACLVELKKPNDLFYLAHKLVDLYPDKPVAWFAVGCYYLLVKKNDAARRYLSKATTLDRVYGPAWLAYGHSFAVENEHDQAMAAYFKASQLMKGCHLPLLYIGLEYGLTNNAKLADRFFSQALAIAPSDPFVLHEMGVIAFQNHYWETAEKYFSEALSSIEAGQQCVSVEKWEPLLNNLGHVCRKLKKYEEALDHHRRALILSPQNPSTYSAMGYVHSLLGNAAMAVYYFHKALGLRRDDTFSTNMLEKCMQQLLNELNPCEDVPDDLPIPINRSGVEEIITETVDDSELAGSHEQQPNLSSFLANTSDSVLVEEVSMDLEGSS</sequence>
<evidence type="ECO:0000313" key="9">
    <source>
        <dbReference type="RefSeq" id="XP_014681406.1"/>
    </source>
</evidence>
<evidence type="ECO:0000256" key="1">
    <source>
        <dbReference type="ARBA" id="ARBA00022618"/>
    </source>
</evidence>
<organism evidence="8 9">
    <name type="scientific">Priapulus caudatus</name>
    <name type="common">Priapulid worm</name>
    <dbReference type="NCBI Taxonomy" id="37621"/>
    <lineage>
        <taxon>Eukaryota</taxon>
        <taxon>Metazoa</taxon>
        <taxon>Ecdysozoa</taxon>
        <taxon>Scalidophora</taxon>
        <taxon>Priapulida</taxon>
        <taxon>Priapulimorpha</taxon>
        <taxon>Priapulimorphida</taxon>
        <taxon>Priapulidae</taxon>
        <taxon>Priapulus</taxon>
    </lineage>
</organism>
<dbReference type="Pfam" id="PF13424">
    <property type="entry name" value="TPR_12"/>
    <property type="match status" value="1"/>
</dbReference>
<keyword evidence="4" id="KW-0833">Ubl conjugation pathway</keyword>
<dbReference type="Pfam" id="PF12895">
    <property type="entry name" value="ANAPC3"/>
    <property type="match status" value="1"/>
</dbReference>
<dbReference type="Gene3D" id="1.25.40.10">
    <property type="entry name" value="Tetratricopeptide repeat domain"/>
    <property type="match status" value="1"/>
</dbReference>
<evidence type="ECO:0000256" key="6">
    <source>
        <dbReference type="ARBA" id="ARBA00023306"/>
    </source>
</evidence>
<accession>A0ABM1FAD5</accession>
<keyword evidence="2" id="KW-0677">Repeat</keyword>
<evidence type="ECO:0000256" key="4">
    <source>
        <dbReference type="ARBA" id="ARBA00022786"/>
    </source>
</evidence>
<dbReference type="PROSITE" id="PS50005">
    <property type="entry name" value="TPR"/>
    <property type="match status" value="2"/>
</dbReference>
<feature type="repeat" description="TPR" evidence="7">
    <location>
        <begin position="457"/>
        <end position="490"/>
    </location>
</feature>
<evidence type="ECO:0000256" key="7">
    <source>
        <dbReference type="PROSITE-ProRule" id="PRU00339"/>
    </source>
</evidence>
<dbReference type="Proteomes" id="UP000695022">
    <property type="component" value="Unplaced"/>
</dbReference>
<dbReference type="RefSeq" id="XP_014681406.1">
    <property type="nucleotide sequence ID" value="XM_014825920.1"/>
</dbReference>
<name>A0ABM1FAD5_PRICU</name>
<keyword evidence="3" id="KW-0498">Mitosis</keyword>
<keyword evidence="6" id="KW-0131">Cell cycle</keyword>
<dbReference type="InterPro" id="IPR019734">
    <property type="entry name" value="TPR_rpt"/>
</dbReference>
<feature type="repeat" description="TPR" evidence="7">
    <location>
        <begin position="491"/>
        <end position="524"/>
    </location>
</feature>
<dbReference type="GO" id="GO:0051301">
    <property type="term" value="P:cell division"/>
    <property type="evidence" value="ECO:0007669"/>
    <property type="project" value="UniProtKB-KW"/>
</dbReference>